<evidence type="ECO:0000313" key="5">
    <source>
        <dbReference type="EMBL" id="ADD08549.1"/>
    </source>
</evidence>
<dbReference type="Gene3D" id="3.80.30.30">
    <property type="match status" value="1"/>
</dbReference>
<evidence type="ECO:0000256" key="1">
    <source>
        <dbReference type="ARBA" id="ARBA00022723"/>
    </source>
</evidence>
<feature type="domain" description="Radical SAM core" evidence="4">
    <location>
        <begin position="16"/>
        <end position="236"/>
    </location>
</feature>
<dbReference type="GO" id="GO:0051536">
    <property type="term" value="F:iron-sulfur cluster binding"/>
    <property type="evidence" value="ECO:0007669"/>
    <property type="project" value="UniProtKB-KW"/>
</dbReference>
<reference evidence="5" key="1">
    <citation type="submission" date="2010-02" db="EMBL/GenBank/DDBJ databases">
        <title>Complete sequence of Aciduliprofundum boonei T469.</title>
        <authorList>
            <consortium name="US DOE Joint Genome Institute"/>
            <person name="Lucas S."/>
            <person name="Copeland A."/>
            <person name="Lapidus A."/>
            <person name="Cheng J.-F."/>
            <person name="Bruce D."/>
            <person name="Goodwin L."/>
            <person name="Pitluck S."/>
            <person name="Saunders E."/>
            <person name="Detter J.C."/>
            <person name="Han C."/>
            <person name="Tapia R."/>
            <person name="Land M."/>
            <person name="Hauser L."/>
            <person name="Kyrpides N."/>
            <person name="Mikhailova N."/>
            <person name="Flores G."/>
            <person name="Reysenbach A.-L."/>
            <person name="Woyke T."/>
        </authorList>
    </citation>
    <scope>NUCLEOTIDE SEQUENCE</scope>
    <source>
        <strain evidence="5">T469</strain>
    </source>
</reference>
<dbReference type="InterPro" id="IPR058240">
    <property type="entry name" value="rSAM_sf"/>
</dbReference>
<dbReference type="GO" id="GO:0003824">
    <property type="term" value="F:catalytic activity"/>
    <property type="evidence" value="ECO:0007669"/>
    <property type="project" value="InterPro"/>
</dbReference>
<dbReference type="SFLD" id="SFLDS00029">
    <property type="entry name" value="Radical_SAM"/>
    <property type="match status" value="1"/>
</dbReference>
<evidence type="ECO:0000313" key="6">
    <source>
        <dbReference type="Proteomes" id="UP000001400"/>
    </source>
</evidence>
<gene>
    <name evidence="5" type="ordered locus">Aboo_0739</name>
</gene>
<dbReference type="GeneID" id="8827685"/>
<dbReference type="Pfam" id="PF04055">
    <property type="entry name" value="Radical_SAM"/>
    <property type="match status" value="1"/>
</dbReference>
<dbReference type="PANTHER" id="PTHR43432:SF6">
    <property type="entry name" value="RADICAL SAM CORE DOMAIN-CONTAINING PROTEIN"/>
    <property type="match status" value="1"/>
</dbReference>
<evidence type="ECO:0000256" key="3">
    <source>
        <dbReference type="ARBA" id="ARBA00023014"/>
    </source>
</evidence>
<dbReference type="EMBL" id="CP001941">
    <property type="protein sequence ID" value="ADD08549.1"/>
    <property type="molecule type" value="Genomic_DNA"/>
</dbReference>
<dbReference type="PROSITE" id="PS51918">
    <property type="entry name" value="RADICAL_SAM"/>
    <property type="match status" value="1"/>
</dbReference>
<keyword evidence="1" id="KW-0479">Metal-binding</keyword>
<dbReference type="OrthoDB" id="15538at2157"/>
<dbReference type="KEGG" id="abi:Aboo_0739"/>
<accession>D3TDB4</accession>
<evidence type="ECO:0000259" key="4">
    <source>
        <dbReference type="PROSITE" id="PS51918"/>
    </source>
</evidence>
<organism evidence="5 6">
    <name type="scientific">Aciduliprofundum boonei (strain DSM 19572 / T469)</name>
    <dbReference type="NCBI Taxonomy" id="439481"/>
    <lineage>
        <taxon>Archaea</taxon>
        <taxon>Methanobacteriati</taxon>
        <taxon>Thermoplasmatota</taxon>
        <taxon>DHVE2 group</taxon>
        <taxon>Candidatus Aciduliprofundum</taxon>
    </lineage>
</organism>
<keyword evidence="6" id="KW-1185">Reference proteome</keyword>
<protein>
    <submittedName>
        <fullName evidence="5">Radical SAM domain protein</fullName>
    </submittedName>
</protein>
<dbReference type="PANTHER" id="PTHR43432">
    <property type="entry name" value="SLR0285 PROTEIN"/>
    <property type="match status" value="1"/>
</dbReference>
<dbReference type="InterPro" id="IPR007197">
    <property type="entry name" value="rSAM"/>
</dbReference>
<dbReference type="SFLD" id="SFLDG01084">
    <property type="entry name" value="Uncharacterised_Radical_SAM_Su"/>
    <property type="match status" value="1"/>
</dbReference>
<dbReference type="AlphaFoldDB" id="D3TDB4"/>
<dbReference type="RefSeq" id="WP_012997215.1">
    <property type="nucleotide sequence ID" value="NC_013926.1"/>
</dbReference>
<keyword evidence="3" id="KW-0411">Iron-sulfur</keyword>
<name>D3TDB4_ACIB4</name>
<dbReference type="InterPro" id="IPR006638">
    <property type="entry name" value="Elp3/MiaA/NifB-like_rSAM"/>
</dbReference>
<dbReference type="Proteomes" id="UP000001400">
    <property type="component" value="Chromosome"/>
</dbReference>
<dbReference type="GO" id="GO:0046872">
    <property type="term" value="F:metal ion binding"/>
    <property type="evidence" value="ECO:0007669"/>
    <property type="project" value="UniProtKB-KW"/>
</dbReference>
<evidence type="ECO:0000256" key="2">
    <source>
        <dbReference type="ARBA" id="ARBA00023004"/>
    </source>
</evidence>
<dbReference type="InterPro" id="IPR040086">
    <property type="entry name" value="MJ0683-like"/>
</dbReference>
<dbReference type="CDD" id="cd01335">
    <property type="entry name" value="Radical_SAM"/>
    <property type="match status" value="1"/>
</dbReference>
<sequence>MKYIEIYVKNALAKSKLENTLYALNPYIGCEHRCVYCYAPHVLHINLEEWNSVVYVKRNIPTVLNKELKKKEGLITIGTVTDAYQPAEKKYKITRRCLEVLNKHRRKISILTKSSLILRDKDIIKDMDAEIGVTLTTLDDEKRRKIEPYASSVDERLEVLREFSKTNRTYAFIGPIFPDLIMPHLRDLMQILEDIGVSYVIFDKFRMKKGMKIPESLKDNTNYWTLKREIYRIVRNFTIPFYFGW</sequence>
<proteinExistence type="predicted"/>
<dbReference type="SMART" id="SM00729">
    <property type="entry name" value="Elp3"/>
    <property type="match status" value="1"/>
</dbReference>
<dbReference type="SUPFAM" id="SSF102114">
    <property type="entry name" value="Radical SAM enzymes"/>
    <property type="match status" value="1"/>
</dbReference>
<keyword evidence="2" id="KW-0408">Iron</keyword>
<dbReference type="HOGENOM" id="CLU_015525_2_2_2"/>